<sequence length="134" mass="15519">MSCDSDSFLFESDLENDDSYTYLSDFDNFMDLKREETKTSLEIQAHCLENQQLQEMQNEIVNSIASILGLTFDICRALLRGYYWDSERVIETVMDSPSKAYKLSSIENMLISSQVKFATKKKFFVTSVTMMPEI</sequence>
<proteinExistence type="predicted"/>
<dbReference type="Proteomes" id="UP001165960">
    <property type="component" value="Unassembled WGS sequence"/>
</dbReference>
<organism evidence="1 2">
    <name type="scientific">Entomophthora muscae</name>
    <dbReference type="NCBI Taxonomy" id="34485"/>
    <lineage>
        <taxon>Eukaryota</taxon>
        <taxon>Fungi</taxon>
        <taxon>Fungi incertae sedis</taxon>
        <taxon>Zoopagomycota</taxon>
        <taxon>Entomophthoromycotina</taxon>
        <taxon>Entomophthoromycetes</taxon>
        <taxon>Entomophthorales</taxon>
        <taxon>Entomophthoraceae</taxon>
        <taxon>Entomophthora</taxon>
    </lineage>
</organism>
<name>A0ACC2U515_9FUNG</name>
<keyword evidence="2" id="KW-1185">Reference proteome</keyword>
<evidence type="ECO:0000313" key="1">
    <source>
        <dbReference type="EMBL" id="KAJ9081898.1"/>
    </source>
</evidence>
<dbReference type="EMBL" id="QTSX02001453">
    <property type="protein sequence ID" value="KAJ9081898.1"/>
    <property type="molecule type" value="Genomic_DNA"/>
</dbReference>
<protein>
    <submittedName>
        <fullName evidence="1">Uncharacterized protein</fullName>
    </submittedName>
</protein>
<accession>A0ACC2U515</accession>
<reference evidence="1" key="1">
    <citation type="submission" date="2022-04" db="EMBL/GenBank/DDBJ databases">
        <title>Genome of the entomopathogenic fungus Entomophthora muscae.</title>
        <authorList>
            <person name="Elya C."/>
            <person name="Lovett B.R."/>
            <person name="Lee E."/>
            <person name="Macias A.M."/>
            <person name="Hajek A.E."/>
            <person name="De Bivort B.L."/>
            <person name="Kasson M.T."/>
            <person name="De Fine Licht H.H."/>
            <person name="Stajich J.E."/>
        </authorList>
    </citation>
    <scope>NUCLEOTIDE SEQUENCE</scope>
    <source>
        <strain evidence="1">Berkeley</strain>
    </source>
</reference>
<evidence type="ECO:0000313" key="2">
    <source>
        <dbReference type="Proteomes" id="UP001165960"/>
    </source>
</evidence>
<comment type="caution">
    <text evidence="1">The sequence shown here is derived from an EMBL/GenBank/DDBJ whole genome shotgun (WGS) entry which is preliminary data.</text>
</comment>
<gene>
    <name evidence="1" type="ORF">DSO57_1010108</name>
</gene>